<reference evidence="3" key="1">
    <citation type="journal article" date="2018" name="PLoS Negl. Trop. Dis.">
        <title>Sialome diversity of ticks revealed by RNAseq of single tick salivary glands.</title>
        <authorList>
            <person name="Perner J."/>
            <person name="Kropackova S."/>
            <person name="Kopacek P."/>
            <person name="Ribeiro J.M."/>
        </authorList>
    </citation>
    <scope>NUCLEOTIDE SEQUENCE</scope>
    <source>
        <strain evidence="3">Siblings of single egg batch collected in Ceske Budejovice</strain>
        <tissue evidence="3">Salivary glands</tissue>
    </source>
</reference>
<feature type="region of interest" description="Disordered" evidence="1">
    <location>
        <begin position="115"/>
        <end position="172"/>
    </location>
</feature>
<evidence type="ECO:0000313" key="3">
    <source>
        <dbReference type="EMBL" id="JAR92182.1"/>
    </source>
</evidence>
<sequence>MLSTAVILAASQLQWWVWQTPVLLQVPLLLDSPRRLRQPEVGTPQRQRHSRSLVLSPGIFTTNRQDRDIGQHDTNALVTPFVAISGPVSMHSEKRTLYTPVSDAFFSTVTVRGKRKGERERKRERIEGRRGVRREYGKRERKIREKEGRAKGGESDRQREGRGRKGRTGVGR</sequence>
<dbReference type="AlphaFoldDB" id="A0A147BNZ1"/>
<evidence type="ECO:0008006" key="4">
    <source>
        <dbReference type="Google" id="ProtNLM"/>
    </source>
</evidence>
<evidence type="ECO:0000256" key="1">
    <source>
        <dbReference type="SAM" id="MobiDB-lite"/>
    </source>
</evidence>
<evidence type="ECO:0000256" key="2">
    <source>
        <dbReference type="SAM" id="SignalP"/>
    </source>
</evidence>
<organism evidence="3">
    <name type="scientific">Ixodes ricinus</name>
    <name type="common">Common tick</name>
    <name type="synonym">Acarus ricinus</name>
    <dbReference type="NCBI Taxonomy" id="34613"/>
    <lineage>
        <taxon>Eukaryota</taxon>
        <taxon>Metazoa</taxon>
        <taxon>Ecdysozoa</taxon>
        <taxon>Arthropoda</taxon>
        <taxon>Chelicerata</taxon>
        <taxon>Arachnida</taxon>
        <taxon>Acari</taxon>
        <taxon>Parasitiformes</taxon>
        <taxon>Ixodida</taxon>
        <taxon>Ixodoidea</taxon>
        <taxon>Ixodidae</taxon>
        <taxon>Ixodinae</taxon>
        <taxon>Ixodes</taxon>
    </lineage>
</organism>
<dbReference type="EMBL" id="GEGO01003222">
    <property type="protein sequence ID" value="JAR92182.1"/>
    <property type="molecule type" value="Transcribed_RNA"/>
</dbReference>
<protein>
    <recommendedName>
        <fullName evidence="4">Secreted protein</fullName>
    </recommendedName>
</protein>
<name>A0A147BNZ1_IXORI</name>
<feature type="chain" id="PRO_5007542657" description="Secreted protein" evidence="2">
    <location>
        <begin position="20"/>
        <end position="172"/>
    </location>
</feature>
<feature type="signal peptide" evidence="2">
    <location>
        <begin position="1"/>
        <end position="19"/>
    </location>
</feature>
<accession>A0A147BNZ1</accession>
<keyword evidence="2" id="KW-0732">Signal</keyword>
<feature type="compositionally biased region" description="Basic and acidic residues" evidence="1">
    <location>
        <begin position="117"/>
        <end position="163"/>
    </location>
</feature>
<proteinExistence type="predicted"/>
<feature type="non-terminal residue" evidence="3">
    <location>
        <position position="172"/>
    </location>
</feature>